<organism evidence="8 9">
    <name type="scientific">Clostridium brassicae</name>
    <dbReference type="NCBI Taxonomy" id="2999072"/>
    <lineage>
        <taxon>Bacteria</taxon>
        <taxon>Bacillati</taxon>
        <taxon>Bacillota</taxon>
        <taxon>Clostridia</taxon>
        <taxon>Eubacteriales</taxon>
        <taxon>Clostridiaceae</taxon>
        <taxon>Clostridium</taxon>
    </lineage>
</organism>
<feature type="binding site" evidence="7">
    <location>
        <position position="492"/>
    </location>
    <ligand>
        <name>hybrid [4Fe-2O-2S] cluster</name>
        <dbReference type="ChEBI" id="CHEBI:60519"/>
    </ligand>
</feature>
<keyword evidence="2 7" id="KW-0963">Cytoplasm</keyword>
<dbReference type="InterPro" id="IPR010048">
    <property type="entry name" value="Hydroxylam_reduct"/>
</dbReference>
<dbReference type="CDD" id="cd01914">
    <property type="entry name" value="HCP"/>
    <property type="match status" value="1"/>
</dbReference>
<keyword evidence="6 7" id="KW-0411">Iron-sulfur</keyword>
<feature type="binding site" evidence="7">
    <location>
        <position position="10"/>
    </location>
    <ligand>
        <name>[4Fe-4S] cluster</name>
        <dbReference type="ChEBI" id="CHEBI:49883"/>
    </ligand>
</feature>
<comment type="subcellular location">
    <subcellularLocation>
        <location evidence="7">Cytoplasm</location>
    </subcellularLocation>
</comment>
<comment type="catalytic activity">
    <reaction evidence="7">
        <text>A + NH4(+) + H2O = hydroxylamine + AH2 + H(+)</text>
        <dbReference type="Rhea" id="RHEA:22052"/>
        <dbReference type="ChEBI" id="CHEBI:13193"/>
        <dbReference type="ChEBI" id="CHEBI:15377"/>
        <dbReference type="ChEBI" id="CHEBI:15378"/>
        <dbReference type="ChEBI" id="CHEBI:15429"/>
        <dbReference type="ChEBI" id="CHEBI:17499"/>
        <dbReference type="ChEBI" id="CHEBI:28938"/>
        <dbReference type="EC" id="1.7.99.1"/>
    </reaction>
</comment>
<dbReference type="EC" id="1.7.99.1" evidence="7"/>
<accession>A0ABT4D854</accession>
<dbReference type="Gene3D" id="3.40.50.2030">
    <property type="match status" value="2"/>
</dbReference>
<evidence type="ECO:0000256" key="4">
    <source>
        <dbReference type="ARBA" id="ARBA00023002"/>
    </source>
</evidence>
<comment type="similarity">
    <text evidence="7">Belongs to the HCP family.</text>
</comment>
<keyword evidence="9" id="KW-1185">Reference proteome</keyword>
<feature type="binding site" evidence="7">
    <location>
        <position position="490"/>
    </location>
    <ligand>
        <name>hybrid [4Fe-2O-2S] cluster</name>
        <dbReference type="ChEBI" id="CHEBI:60519"/>
    </ligand>
</feature>
<feature type="binding site" evidence="7">
    <location>
        <position position="19"/>
    </location>
    <ligand>
        <name>[4Fe-4S] cluster</name>
        <dbReference type="ChEBI" id="CHEBI:49883"/>
    </ligand>
</feature>
<comment type="cofactor">
    <cofactor evidence="7">
        <name>[4Fe-4S] cluster</name>
        <dbReference type="ChEBI" id="CHEBI:49883"/>
    </cofactor>
    <text evidence="7">Binds 1 [4Fe-4S] cluster.</text>
</comment>
<keyword evidence="5 7" id="KW-0408">Iron</keyword>
<dbReference type="RefSeq" id="WP_268060881.1">
    <property type="nucleotide sequence ID" value="NZ_JAPQFJ010000006.1"/>
</dbReference>
<dbReference type="NCBIfam" id="TIGR01703">
    <property type="entry name" value="hybrid_clust"/>
    <property type="match status" value="1"/>
</dbReference>
<evidence type="ECO:0000256" key="1">
    <source>
        <dbReference type="ARBA" id="ARBA00022485"/>
    </source>
</evidence>
<evidence type="ECO:0000256" key="6">
    <source>
        <dbReference type="ARBA" id="ARBA00023014"/>
    </source>
</evidence>
<dbReference type="PIRSF" id="PIRSF000076">
    <property type="entry name" value="HCP"/>
    <property type="match status" value="1"/>
</dbReference>
<evidence type="ECO:0000256" key="3">
    <source>
        <dbReference type="ARBA" id="ARBA00022723"/>
    </source>
</evidence>
<keyword evidence="1 7" id="KW-0004">4Fe-4S</keyword>
<dbReference type="PANTHER" id="PTHR30109:SF0">
    <property type="entry name" value="HYDROXYLAMINE REDUCTASE"/>
    <property type="match status" value="1"/>
</dbReference>
<evidence type="ECO:0000313" key="9">
    <source>
        <dbReference type="Proteomes" id="UP001144612"/>
    </source>
</evidence>
<dbReference type="InterPro" id="IPR004137">
    <property type="entry name" value="HCP/CODH"/>
</dbReference>
<feature type="binding site" description="via persulfide group" evidence="7">
    <location>
        <position position="403"/>
    </location>
    <ligand>
        <name>hybrid [4Fe-2O-2S] cluster</name>
        <dbReference type="ChEBI" id="CHEBI:60519"/>
    </ligand>
</feature>
<dbReference type="InterPro" id="IPR016099">
    <property type="entry name" value="Prismane-like_a/b-sand"/>
</dbReference>
<comment type="function">
    <text evidence="7">Catalyzes the reduction of hydroxylamine to form NH(3) and H(2)O.</text>
</comment>
<evidence type="ECO:0000256" key="5">
    <source>
        <dbReference type="ARBA" id="ARBA00023004"/>
    </source>
</evidence>
<feature type="binding site" evidence="7">
    <location>
        <position position="268"/>
    </location>
    <ligand>
        <name>hybrid [4Fe-2O-2S] cluster</name>
        <dbReference type="ChEBI" id="CHEBI:60519"/>
    </ligand>
</feature>
<dbReference type="HAMAP" id="MF_00069">
    <property type="entry name" value="Hydroxylam_reduct"/>
    <property type="match status" value="1"/>
</dbReference>
<proteinExistence type="inferred from homology"/>
<protein>
    <recommendedName>
        <fullName evidence="7">Hydroxylamine reductase</fullName>
        <ecNumber evidence="7">1.7.99.1</ecNumber>
    </recommendedName>
    <alternativeName>
        <fullName evidence="7">Hybrid-cluster protein</fullName>
        <shortName evidence="7">HCP</shortName>
    </alternativeName>
    <alternativeName>
        <fullName evidence="7">Prismane protein</fullName>
    </alternativeName>
</protein>
<feature type="binding site" evidence="7">
    <location>
        <position position="7"/>
    </location>
    <ligand>
        <name>[4Fe-4S] cluster</name>
        <dbReference type="ChEBI" id="CHEBI:49883"/>
    </ligand>
</feature>
<sequence length="550" mass="61253">MENSMFCYQCEQTLGAKGCVKSGVCGKNPTVANLQDVLIHELKGIGFYGQKNLEKGLKIRSEINKFVVDTMFATLTNVNFDPTRFVEYIKKAEEIKEELKNAVGEIENVPEGAKYKAPNTMEEMVEDAKNVGIMSDENLDMDIRSLRELLIYAFKGMAAYAHHAYILGKFDDEVNNFFYKGLAGTIDDSLTVEDLFNLNMELGKTNFKCMEVLDSAVTSSFGNPEPTEVLVTKKKGPFIIVSGHDYKDLKELLEQTEGKGINIYTHCEMLPANAYPELKKYKHLVGNFGGAWQKQQEEFDGIPGCILMTTNCIQKPRDSYKDRLFTTSIVGMPECPHIEEVNGKKDFTPLIEKALELGGWQEDEHEKRIPIGFAHNTILSHANEIVEAVKDGKIKHFFLIGGCDGARPGRNYYTEFAEKTPKDTIILTLACGKFRFNKLDLGTVAGFPRILDCGQCSDSYSAIKVAVALAEAFNCGVNDLPLSLVLSWYEQKAVGILLTLLSLGIKDIRLGPTLPAFITPNILQVLVDKFDLKPISTAEQDLEVILGQQS</sequence>
<dbReference type="SUPFAM" id="SSF56821">
    <property type="entry name" value="Prismane protein-like"/>
    <property type="match status" value="1"/>
</dbReference>
<feature type="binding site" evidence="7">
    <location>
        <position position="456"/>
    </location>
    <ligand>
        <name>hybrid [4Fe-2O-2S] cluster</name>
        <dbReference type="ChEBI" id="CHEBI:60519"/>
    </ligand>
</feature>
<keyword evidence="4 7" id="KW-0560">Oxidoreductase</keyword>
<dbReference type="InterPro" id="IPR011254">
    <property type="entry name" value="Prismane-like_sf"/>
</dbReference>
<dbReference type="PANTHER" id="PTHR30109">
    <property type="entry name" value="HYDROXYLAMINE REDUCTASE"/>
    <property type="match status" value="1"/>
</dbReference>
<feature type="binding site" evidence="7">
    <location>
        <position position="244"/>
    </location>
    <ligand>
        <name>hybrid [4Fe-2O-2S] cluster</name>
        <dbReference type="ChEBI" id="CHEBI:60519"/>
    </ligand>
</feature>
<dbReference type="Pfam" id="PF03063">
    <property type="entry name" value="Prismane"/>
    <property type="match status" value="1"/>
</dbReference>
<evidence type="ECO:0000313" key="8">
    <source>
        <dbReference type="EMBL" id="MCY6958466.1"/>
    </source>
</evidence>
<comment type="cofactor">
    <cofactor evidence="7">
        <name>hybrid [4Fe-2O-2S] cluster</name>
        <dbReference type="ChEBI" id="CHEBI:60519"/>
    </cofactor>
    <text evidence="7">Binds 1 hybrid [4Fe-2O-2S] cluster.</text>
</comment>
<feature type="binding site" evidence="7">
    <location>
        <position position="431"/>
    </location>
    <ligand>
        <name>hybrid [4Fe-2O-2S] cluster</name>
        <dbReference type="ChEBI" id="CHEBI:60519"/>
    </ligand>
</feature>
<evidence type="ECO:0000256" key="7">
    <source>
        <dbReference type="HAMAP-Rule" id="MF_00069"/>
    </source>
</evidence>
<evidence type="ECO:0000256" key="2">
    <source>
        <dbReference type="ARBA" id="ARBA00022490"/>
    </source>
</evidence>
<dbReference type="GO" id="GO:0050418">
    <property type="term" value="F:hydroxylamine reductase activity"/>
    <property type="evidence" value="ECO:0007669"/>
    <property type="project" value="UniProtKB-EC"/>
</dbReference>
<name>A0ABT4D854_9CLOT</name>
<dbReference type="InterPro" id="IPR016100">
    <property type="entry name" value="Prismane_a-bundle"/>
</dbReference>
<feature type="binding site" evidence="7">
    <location>
        <position position="25"/>
    </location>
    <ligand>
        <name>[4Fe-4S] cluster</name>
        <dbReference type="ChEBI" id="CHEBI:49883"/>
    </ligand>
</feature>
<dbReference type="Proteomes" id="UP001144612">
    <property type="component" value="Unassembled WGS sequence"/>
</dbReference>
<comment type="caution">
    <text evidence="8">The sequence shown here is derived from an EMBL/GenBank/DDBJ whole genome shotgun (WGS) entry which is preliminary data.</text>
</comment>
<keyword evidence="3 7" id="KW-0479">Metal-binding</keyword>
<reference evidence="8" key="1">
    <citation type="submission" date="2022-12" db="EMBL/GenBank/DDBJ databases">
        <title>Clostridium sp. nov., isolated from industrial wastewater.</title>
        <authorList>
            <person name="Jiayan W."/>
        </authorList>
    </citation>
    <scope>NUCLEOTIDE SEQUENCE</scope>
    <source>
        <strain evidence="8">ZC22-4</strain>
    </source>
</reference>
<feature type="modified residue" description="Cysteine persulfide" evidence="7">
    <location>
        <position position="403"/>
    </location>
</feature>
<dbReference type="Gene3D" id="1.20.1270.20">
    <property type="match status" value="2"/>
</dbReference>
<dbReference type="EMBL" id="JAPQFJ010000006">
    <property type="protein sequence ID" value="MCY6958466.1"/>
    <property type="molecule type" value="Genomic_DNA"/>
</dbReference>
<gene>
    <name evidence="7 8" type="primary">hcp</name>
    <name evidence="8" type="synonym">priS</name>
    <name evidence="8" type="ORF">OW729_07605</name>
</gene>
<dbReference type="NCBIfam" id="NF003658">
    <property type="entry name" value="PRK05290.1"/>
    <property type="match status" value="1"/>
</dbReference>
<feature type="binding site" evidence="7">
    <location>
        <position position="312"/>
    </location>
    <ligand>
        <name>hybrid [4Fe-2O-2S] cluster</name>
        <dbReference type="ChEBI" id="CHEBI:60519"/>
    </ligand>
</feature>